<evidence type="ECO:0000256" key="1">
    <source>
        <dbReference type="ARBA" id="ARBA00010699"/>
    </source>
</evidence>
<feature type="binding site" evidence="5">
    <location>
        <begin position="124"/>
        <end position="127"/>
    </location>
    <ligand>
        <name>(6S)-5,6,7,8-tetrahydrofolate</name>
        <dbReference type="ChEBI" id="CHEBI:57453"/>
    </ligand>
</feature>
<dbReference type="KEGG" id="pard:DN92_10555"/>
<feature type="domain" description="Formyl transferase C-terminal" evidence="7">
    <location>
        <begin position="219"/>
        <end position="319"/>
    </location>
</feature>
<proteinExistence type="inferred from homology"/>
<dbReference type="GO" id="GO:0005829">
    <property type="term" value="C:cytosol"/>
    <property type="evidence" value="ECO:0007669"/>
    <property type="project" value="TreeGrafter"/>
</dbReference>
<dbReference type="InterPro" id="IPR001555">
    <property type="entry name" value="GART_AS"/>
</dbReference>
<dbReference type="Proteomes" id="UP000501090">
    <property type="component" value="Chromosome"/>
</dbReference>
<dbReference type="InterPro" id="IPR036477">
    <property type="entry name" value="Formyl_transf_N_sf"/>
</dbReference>
<comment type="catalytic activity">
    <reaction evidence="5">
        <text>L-methionyl-tRNA(fMet) + (6R)-10-formyltetrahydrofolate = N-formyl-L-methionyl-tRNA(fMet) + (6S)-5,6,7,8-tetrahydrofolate + H(+)</text>
        <dbReference type="Rhea" id="RHEA:24380"/>
        <dbReference type="Rhea" id="RHEA-COMP:9952"/>
        <dbReference type="Rhea" id="RHEA-COMP:9953"/>
        <dbReference type="ChEBI" id="CHEBI:15378"/>
        <dbReference type="ChEBI" id="CHEBI:57453"/>
        <dbReference type="ChEBI" id="CHEBI:78530"/>
        <dbReference type="ChEBI" id="CHEBI:78844"/>
        <dbReference type="ChEBI" id="CHEBI:195366"/>
        <dbReference type="EC" id="2.1.2.9"/>
    </reaction>
</comment>
<protein>
    <recommendedName>
        <fullName evidence="2 5">Methionyl-tRNA formyltransferase</fullName>
        <ecNumber evidence="2 5">2.1.2.9</ecNumber>
    </recommendedName>
</protein>
<dbReference type="InterPro" id="IPR005794">
    <property type="entry name" value="Fmt"/>
</dbReference>
<evidence type="ECO:0000259" key="7">
    <source>
        <dbReference type="Pfam" id="PF02911"/>
    </source>
</evidence>
<reference evidence="8 9" key="1">
    <citation type="submission" date="2018-04" db="EMBL/GenBank/DDBJ databases">
        <title>Polynucleobacter sp. UK-Long2-W17 genome.</title>
        <authorList>
            <person name="Hahn M.W."/>
        </authorList>
    </citation>
    <scope>NUCLEOTIDE SEQUENCE [LARGE SCALE GENOMIC DNA]</scope>
    <source>
        <strain evidence="8 9">UK-Long2-W17</strain>
    </source>
</reference>
<dbReference type="EC" id="2.1.2.9" evidence="2 5"/>
<comment type="function">
    <text evidence="5">Attaches a formyl group to the free amino group of methionyl-tRNA(fMet). The formyl group appears to play a dual role in the initiator identity of N-formylmethionyl-tRNA by promoting its recognition by IF2 and preventing the misappropriation of this tRNA by the elongation apparatus.</text>
</comment>
<dbReference type="SUPFAM" id="SSF50486">
    <property type="entry name" value="FMT C-terminal domain-like"/>
    <property type="match status" value="1"/>
</dbReference>
<evidence type="ECO:0000256" key="3">
    <source>
        <dbReference type="ARBA" id="ARBA00022679"/>
    </source>
</evidence>
<comment type="similarity">
    <text evidence="1 5">Belongs to the Fmt family.</text>
</comment>
<dbReference type="PROSITE" id="PS00373">
    <property type="entry name" value="GART"/>
    <property type="match status" value="1"/>
</dbReference>
<evidence type="ECO:0000256" key="2">
    <source>
        <dbReference type="ARBA" id="ARBA00012261"/>
    </source>
</evidence>
<dbReference type="EMBL" id="CP028940">
    <property type="protein sequence ID" value="QKM61432.1"/>
    <property type="molecule type" value="Genomic_DNA"/>
</dbReference>
<organism evidence="8 9">
    <name type="scientific">Polynucleobacter arcticus</name>
    <dbReference type="NCBI Taxonomy" id="1743165"/>
    <lineage>
        <taxon>Bacteria</taxon>
        <taxon>Pseudomonadati</taxon>
        <taxon>Pseudomonadota</taxon>
        <taxon>Betaproteobacteria</taxon>
        <taxon>Burkholderiales</taxon>
        <taxon>Burkholderiaceae</taxon>
        <taxon>Polynucleobacter</taxon>
    </lineage>
</organism>
<feature type="domain" description="Formyl transferase N-terminal" evidence="6">
    <location>
        <begin position="1"/>
        <end position="195"/>
    </location>
</feature>
<dbReference type="CDD" id="cd08704">
    <property type="entry name" value="Met_tRNA_FMT_C"/>
    <property type="match status" value="1"/>
</dbReference>
<dbReference type="PANTHER" id="PTHR11138:SF5">
    <property type="entry name" value="METHIONYL-TRNA FORMYLTRANSFERASE, MITOCHONDRIAL"/>
    <property type="match status" value="1"/>
</dbReference>
<dbReference type="Pfam" id="PF02911">
    <property type="entry name" value="Formyl_trans_C"/>
    <property type="match status" value="1"/>
</dbReference>
<dbReference type="PANTHER" id="PTHR11138">
    <property type="entry name" value="METHIONYL-TRNA FORMYLTRANSFERASE"/>
    <property type="match status" value="1"/>
</dbReference>
<dbReference type="SUPFAM" id="SSF53328">
    <property type="entry name" value="Formyltransferase"/>
    <property type="match status" value="1"/>
</dbReference>
<keyword evidence="3 5" id="KW-0808">Transferase</keyword>
<dbReference type="InterPro" id="IPR005793">
    <property type="entry name" value="Formyl_trans_C"/>
</dbReference>
<accession>A0A6M9PNG0</accession>
<dbReference type="Pfam" id="PF00551">
    <property type="entry name" value="Formyl_trans_N"/>
    <property type="match status" value="1"/>
</dbReference>
<gene>
    <name evidence="5" type="primary">fmt</name>
    <name evidence="8" type="ORF">DN92_10555</name>
</gene>
<sequence length="331" mass="35998">MKIVFAGTPEFAAQAMRALHQAGHEIVLTLTQPDRRAGRGMHLQASPVKMFAQENNIPVLQPETLKQTHADLEKRSAAQAAYQFLASIDFDAMVVVAYGLILPQDILDLASRNGRHGCFNIHASLLPRWRGAAPIQRAIENGDATTGVSIMQMDAGLDTGDTVLVGDLKITPHETTASLHDRLAALGAELMVKTLSDLDQGVVLARTPQPSDGITYAEKILKNEAEIDWQLSADEVDRRIRALNPFPGSTSSLAGEQFKFWNSCLPSQVQTHDDAFPGQVIGFSADGAYVQCGDGVIEILEMQKPGGKKTSASACLQTHRTQEKIMQFKKD</sequence>
<keyword evidence="9" id="KW-1185">Reference proteome</keyword>
<dbReference type="InterPro" id="IPR011034">
    <property type="entry name" value="Formyl_transferase-like_C_sf"/>
</dbReference>
<evidence type="ECO:0000259" key="6">
    <source>
        <dbReference type="Pfam" id="PF00551"/>
    </source>
</evidence>
<dbReference type="InterPro" id="IPR041711">
    <property type="entry name" value="Met-tRNA-FMT_N"/>
</dbReference>
<dbReference type="InterPro" id="IPR044135">
    <property type="entry name" value="Met-tRNA-FMT_C"/>
</dbReference>
<evidence type="ECO:0000256" key="4">
    <source>
        <dbReference type="ARBA" id="ARBA00022917"/>
    </source>
</evidence>
<dbReference type="InterPro" id="IPR002376">
    <property type="entry name" value="Formyl_transf_N"/>
</dbReference>
<dbReference type="GO" id="GO:0004479">
    <property type="term" value="F:methionyl-tRNA formyltransferase activity"/>
    <property type="evidence" value="ECO:0007669"/>
    <property type="project" value="UniProtKB-UniRule"/>
</dbReference>
<keyword evidence="4 5" id="KW-0648">Protein biosynthesis</keyword>
<dbReference type="NCBIfam" id="TIGR00460">
    <property type="entry name" value="fmt"/>
    <property type="match status" value="1"/>
</dbReference>
<dbReference type="Gene3D" id="3.40.50.12230">
    <property type="match status" value="1"/>
</dbReference>
<dbReference type="CDD" id="cd08646">
    <property type="entry name" value="FMT_core_Met-tRNA-FMT_N"/>
    <property type="match status" value="1"/>
</dbReference>
<evidence type="ECO:0000256" key="5">
    <source>
        <dbReference type="HAMAP-Rule" id="MF_00182"/>
    </source>
</evidence>
<name>A0A6M9PNG0_9BURK</name>
<evidence type="ECO:0000313" key="8">
    <source>
        <dbReference type="EMBL" id="QKM61432.1"/>
    </source>
</evidence>
<dbReference type="HAMAP" id="MF_00182">
    <property type="entry name" value="Formyl_trans"/>
    <property type="match status" value="1"/>
</dbReference>
<dbReference type="AlphaFoldDB" id="A0A6M9PNG0"/>
<dbReference type="RefSeq" id="WP_173961194.1">
    <property type="nucleotide sequence ID" value="NZ_CBCSCC010000001.1"/>
</dbReference>
<evidence type="ECO:0000313" key="9">
    <source>
        <dbReference type="Proteomes" id="UP000501090"/>
    </source>
</evidence>